<evidence type="ECO:0008006" key="10">
    <source>
        <dbReference type="Google" id="ProtNLM"/>
    </source>
</evidence>
<dbReference type="InterPro" id="IPR013325">
    <property type="entry name" value="RNA_pol_sigma_r2"/>
</dbReference>
<evidence type="ECO:0000256" key="3">
    <source>
        <dbReference type="ARBA" id="ARBA00023082"/>
    </source>
</evidence>
<dbReference type="RefSeq" id="WP_162669906.1">
    <property type="nucleotide sequence ID" value="NZ_LR593886.1"/>
</dbReference>
<proteinExistence type="inferred from homology"/>
<evidence type="ECO:0000256" key="2">
    <source>
        <dbReference type="ARBA" id="ARBA00023015"/>
    </source>
</evidence>
<dbReference type="GO" id="GO:0016987">
    <property type="term" value="F:sigma factor activity"/>
    <property type="evidence" value="ECO:0007669"/>
    <property type="project" value="UniProtKB-KW"/>
</dbReference>
<sequence>MTNLEARTPPRTGNEFPADADLLAWWCAEKDTSALDALVRRHGGMVLGVCRRVLGNAPDAEDAFQATFLIFVQRAGARERPAQVAGWLPAVALRVARKARAARPRRHEREAALVDIPDPIPPESGADVSDLRRTLDEELDRLPEKYRLPIVLCELEGHTLDEAAQMLGWPKGTVAGRLSRGREQLRHRLSRRGVGLPLFLSGLLPIPESSAPPDPLVSATVATATGENIAAPPVVLARAVQLGAVRRRFGLFALLLLAGALLAALGWRAGHASARQSAPEGAAPALTAPGGCHAPTS</sequence>
<keyword evidence="3" id="KW-0731">Sigma factor</keyword>
<dbReference type="InterPro" id="IPR014284">
    <property type="entry name" value="RNA_pol_sigma-70_dom"/>
</dbReference>
<gene>
    <name evidence="8" type="ORF">SOIL9_22140</name>
</gene>
<accession>A0A6P2D7R5</accession>
<keyword evidence="5" id="KW-1133">Transmembrane helix</keyword>
<dbReference type="SUPFAM" id="SSF88659">
    <property type="entry name" value="Sigma3 and sigma4 domains of RNA polymerase sigma factors"/>
    <property type="match status" value="1"/>
</dbReference>
<name>A0A6P2D7R5_9BACT</name>
<keyword evidence="9" id="KW-1185">Reference proteome</keyword>
<reference evidence="8 9" key="1">
    <citation type="submission" date="2019-05" db="EMBL/GenBank/DDBJ databases">
        <authorList>
            <consortium name="Science for Life Laboratories"/>
        </authorList>
    </citation>
    <scope>NUCLEOTIDE SEQUENCE [LARGE SCALE GENOMIC DNA]</scope>
    <source>
        <strain evidence="8">Soil9</strain>
    </source>
</reference>
<evidence type="ECO:0000256" key="5">
    <source>
        <dbReference type="SAM" id="Phobius"/>
    </source>
</evidence>
<keyword evidence="2" id="KW-0805">Transcription regulation</keyword>
<dbReference type="PANTHER" id="PTHR43133">
    <property type="entry name" value="RNA POLYMERASE ECF-TYPE SIGMA FACTO"/>
    <property type="match status" value="1"/>
</dbReference>
<comment type="similarity">
    <text evidence="1">Belongs to the sigma-70 factor family. ECF subfamily.</text>
</comment>
<dbReference type="EMBL" id="LR593886">
    <property type="protein sequence ID" value="VTR95500.1"/>
    <property type="molecule type" value="Genomic_DNA"/>
</dbReference>
<dbReference type="Gene3D" id="1.10.1740.10">
    <property type="match status" value="1"/>
</dbReference>
<organism evidence="8 9">
    <name type="scientific">Gemmata massiliana</name>
    <dbReference type="NCBI Taxonomy" id="1210884"/>
    <lineage>
        <taxon>Bacteria</taxon>
        <taxon>Pseudomonadati</taxon>
        <taxon>Planctomycetota</taxon>
        <taxon>Planctomycetia</taxon>
        <taxon>Gemmatales</taxon>
        <taxon>Gemmataceae</taxon>
        <taxon>Gemmata</taxon>
    </lineage>
</organism>
<dbReference type="PANTHER" id="PTHR43133:SF51">
    <property type="entry name" value="RNA POLYMERASE SIGMA FACTOR"/>
    <property type="match status" value="1"/>
</dbReference>
<feature type="transmembrane region" description="Helical" evidence="5">
    <location>
        <begin position="249"/>
        <end position="267"/>
    </location>
</feature>
<dbReference type="InterPro" id="IPR007627">
    <property type="entry name" value="RNA_pol_sigma70_r2"/>
</dbReference>
<evidence type="ECO:0000259" key="7">
    <source>
        <dbReference type="Pfam" id="PF08281"/>
    </source>
</evidence>
<feature type="domain" description="RNA polymerase sigma-70 region 2" evidence="6">
    <location>
        <begin position="38"/>
        <end position="101"/>
    </location>
</feature>
<dbReference type="KEGG" id="gms:SOIL9_22140"/>
<keyword evidence="5" id="KW-0812">Transmembrane</keyword>
<dbReference type="InterPro" id="IPR036388">
    <property type="entry name" value="WH-like_DNA-bd_sf"/>
</dbReference>
<keyword evidence="5" id="KW-0472">Membrane</keyword>
<dbReference type="Pfam" id="PF04542">
    <property type="entry name" value="Sigma70_r2"/>
    <property type="match status" value="1"/>
</dbReference>
<evidence type="ECO:0000313" key="9">
    <source>
        <dbReference type="Proteomes" id="UP000464178"/>
    </source>
</evidence>
<keyword evidence="4" id="KW-0804">Transcription</keyword>
<dbReference type="InterPro" id="IPR013324">
    <property type="entry name" value="RNA_pol_sigma_r3/r4-like"/>
</dbReference>
<evidence type="ECO:0000259" key="6">
    <source>
        <dbReference type="Pfam" id="PF04542"/>
    </source>
</evidence>
<dbReference type="Pfam" id="PF08281">
    <property type="entry name" value="Sigma70_r4_2"/>
    <property type="match status" value="1"/>
</dbReference>
<dbReference type="CDD" id="cd06171">
    <property type="entry name" value="Sigma70_r4"/>
    <property type="match status" value="1"/>
</dbReference>
<evidence type="ECO:0000256" key="1">
    <source>
        <dbReference type="ARBA" id="ARBA00010641"/>
    </source>
</evidence>
<evidence type="ECO:0000256" key="4">
    <source>
        <dbReference type="ARBA" id="ARBA00023163"/>
    </source>
</evidence>
<feature type="domain" description="RNA polymerase sigma factor 70 region 4 type 2" evidence="7">
    <location>
        <begin position="133"/>
        <end position="185"/>
    </location>
</feature>
<dbReference type="InterPro" id="IPR013249">
    <property type="entry name" value="RNA_pol_sigma70_r4_t2"/>
</dbReference>
<dbReference type="InterPro" id="IPR039425">
    <property type="entry name" value="RNA_pol_sigma-70-like"/>
</dbReference>
<dbReference type="NCBIfam" id="TIGR02937">
    <property type="entry name" value="sigma70-ECF"/>
    <property type="match status" value="1"/>
</dbReference>
<dbReference type="GO" id="GO:0006352">
    <property type="term" value="P:DNA-templated transcription initiation"/>
    <property type="evidence" value="ECO:0007669"/>
    <property type="project" value="InterPro"/>
</dbReference>
<evidence type="ECO:0000313" key="8">
    <source>
        <dbReference type="EMBL" id="VTR95500.1"/>
    </source>
</evidence>
<dbReference type="GO" id="GO:0003677">
    <property type="term" value="F:DNA binding"/>
    <property type="evidence" value="ECO:0007669"/>
    <property type="project" value="InterPro"/>
</dbReference>
<dbReference type="AlphaFoldDB" id="A0A6P2D7R5"/>
<dbReference type="Gene3D" id="1.10.10.10">
    <property type="entry name" value="Winged helix-like DNA-binding domain superfamily/Winged helix DNA-binding domain"/>
    <property type="match status" value="1"/>
</dbReference>
<protein>
    <recommendedName>
        <fullName evidence="10">ECF RNA polymerase sigma factor SigE</fullName>
    </recommendedName>
</protein>
<dbReference type="Proteomes" id="UP000464178">
    <property type="component" value="Chromosome"/>
</dbReference>
<dbReference type="SUPFAM" id="SSF88946">
    <property type="entry name" value="Sigma2 domain of RNA polymerase sigma factors"/>
    <property type="match status" value="1"/>
</dbReference>